<dbReference type="VEuPathDB" id="FungiDB:ASPBRDRAFT_31298"/>
<feature type="compositionally biased region" description="Acidic residues" evidence="1">
    <location>
        <begin position="302"/>
        <end position="315"/>
    </location>
</feature>
<feature type="compositionally biased region" description="Basic residues" evidence="1">
    <location>
        <begin position="321"/>
        <end position="341"/>
    </location>
</feature>
<accession>A0A1L9UFH6</accession>
<dbReference type="AlphaFoldDB" id="A0A1L9UFH6"/>
<reference evidence="3" key="1">
    <citation type="journal article" date="2017" name="Genome Biol.">
        <title>Comparative genomics reveals high biological diversity and specific adaptations in the industrially and medically important fungal genus Aspergillus.</title>
        <authorList>
            <person name="de Vries R.P."/>
            <person name="Riley R."/>
            <person name="Wiebenga A."/>
            <person name="Aguilar-Osorio G."/>
            <person name="Amillis S."/>
            <person name="Uchima C.A."/>
            <person name="Anderluh G."/>
            <person name="Asadollahi M."/>
            <person name="Askin M."/>
            <person name="Barry K."/>
            <person name="Battaglia E."/>
            <person name="Bayram O."/>
            <person name="Benocci T."/>
            <person name="Braus-Stromeyer S.A."/>
            <person name="Caldana C."/>
            <person name="Canovas D."/>
            <person name="Cerqueira G.C."/>
            <person name="Chen F."/>
            <person name="Chen W."/>
            <person name="Choi C."/>
            <person name="Clum A."/>
            <person name="Dos Santos R.A."/>
            <person name="Damasio A.R."/>
            <person name="Diallinas G."/>
            <person name="Emri T."/>
            <person name="Fekete E."/>
            <person name="Flipphi M."/>
            <person name="Freyberg S."/>
            <person name="Gallo A."/>
            <person name="Gournas C."/>
            <person name="Habgood R."/>
            <person name="Hainaut M."/>
            <person name="Harispe M.L."/>
            <person name="Henrissat B."/>
            <person name="Hilden K.S."/>
            <person name="Hope R."/>
            <person name="Hossain A."/>
            <person name="Karabika E."/>
            <person name="Karaffa L."/>
            <person name="Karanyi Z."/>
            <person name="Krasevec N."/>
            <person name="Kuo A."/>
            <person name="Kusch H."/>
            <person name="LaButti K."/>
            <person name="Lagendijk E.L."/>
            <person name="Lapidus A."/>
            <person name="Levasseur A."/>
            <person name="Lindquist E."/>
            <person name="Lipzen A."/>
            <person name="Logrieco A.F."/>
            <person name="MacCabe A."/>
            <person name="Maekelae M.R."/>
            <person name="Malavazi I."/>
            <person name="Melin P."/>
            <person name="Meyer V."/>
            <person name="Mielnichuk N."/>
            <person name="Miskei M."/>
            <person name="Molnar A.P."/>
            <person name="Mule G."/>
            <person name="Ngan C.Y."/>
            <person name="Orejas M."/>
            <person name="Orosz E."/>
            <person name="Ouedraogo J.P."/>
            <person name="Overkamp K.M."/>
            <person name="Park H.-S."/>
            <person name="Perrone G."/>
            <person name="Piumi F."/>
            <person name="Punt P.J."/>
            <person name="Ram A.F."/>
            <person name="Ramon A."/>
            <person name="Rauscher S."/>
            <person name="Record E."/>
            <person name="Riano-Pachon D.M."/>
            <person name="Robert V."/>
            <person name="Roehrig J."/>
            <person name="Ruller R."/>
            <person name="Salamov A."/>
            <person name="Salih N.S."/>
            <person name="Samson R.A."/>
            <person name="Sandor E."/>
            <person name="Sanguinetti M."/>
            <person name="Schuetze T."/>
            <person name="Sepcic K."/>
            <person name="Shelest E."/>
            <person name="Sherlock G."/>
            <person name="Sophianopoulou V."/>
            <person name="Squina F.M."/>
            <person name="Sun H."/>
            <person name="Susca A."/>
            <person name="Todd R.B."/>
            <person name="Tsang A."/>
            <person name="Unkles S.E."/>
            <person name="van de Wiele N."/>
            <person name="van Rossen-Uffink D."/>
            <person name="Oliveira J.V."/>
            <person name="Vesth T.C."/>
            <person name="Visser J."/>
            <person name="Yu J.-H."/>
            <person name="Zhou M."/>
            <person name="Andersen M.R."/>
            <person name="Archer D.B."/>
            <person name="Baker S.E."/>
            <person name="Benoit I."/>
            <person name="Brakhage A.A."/>
            <person name="Braus G.H."/>
            <person name="Fischer R."/>
            <person name="Frisvad J.C."/>
            <person name="Goldman G.H."/>
            <person name="Houbraken J."/>
            <person name="Oakley B."/>
            <person name="Pocsi I."/>
            <person name="Scazzocchio C."/>
            <person name="Seiboth B."/>
            <person name="vanKuyk P.A."/>
            <person name="Wortman J."/>
            <person name="Dyer P.S."/>
            <person name="Grigoriev I.V."/>
        </authorList>
    </citation>
    <scope>NUCLEOTIDE SEQUENCE [LARGE SCALE GENOMIC DNA]</scope>
    <source>
        <strain evidence="3">CBS 101740 / IMI 381727 / IBT 21946</strain>
    </source>
</reference>
<sequence>MRYGKAITRDGFTSSFGRFRTTRGDNERVEPLSLRSMFVPKLSREGQKMLRDRTDFVLSQLQHYGVPFKESQISGTGERLMRKIIQKGKCDAVPAHILALEEQLHQKWLSKCDMEALSYHPDWVMQKYFVPAHEQNSSHKRTTTVIGVFLPRFVEDRSGPMREAAYKVEGLHHQTVMGSEKRAIFLGWDGAAVMRAANQYANVEVRNDIPWEQMREIERAEMHAEYLDKLKRMKGAEAQKAKSPVGSYIVDCEEIENQWSDLADDMTLDIHDTEQKGTFHATFDFGVVAGVMIISEGDMMESEEEGDCGVEDDDDYGRPGIKNKRKPIASKRGRPSKKAKAGKAQTCTYRLKHRCRKYSEGEIFSHPEHGTMRFEDGNFATLTAKVGFPCVGPSVTFTARKVCDYPELSDEKWDDYSEEAYEYE</sequence>
<dbReference type="GeneID" id="93575374"/>
<gene>
    <name evidence="2" type="ORF">ASPBRDRAFT_31298</name>
</gene>
<feature type="region of interest" description="Disordered" evidence="1">
    <location>
        <begin position="302"/>
        <end position="342"/>
    </location>
</feature>
<dbReference type="OMA" id="CKTPGER"/>
<dbReference type="OrthoDB" id="4630416at2759"/>
<keyword evidence="3" id="KW-1185">Reference proteome</keyword>
<protein>
    <submittedName>
        <fullName evidence="2">Uncharacterized protein</fullName>
    </submittedName>
</protein>
<dbReference type="Proteomes" id="UP000184499">
    <property type="component" value="Unassembled WGS sequence"/>
</dbReference>
<evidence type="ECO:0000256" key="1">
    <source>
        <dbReference type="SAM" id="MobiDB-lite"/>
    </source>
</evidence>
<dbReference type="STRING" id="767769.A0A1L9UFH6"/>
<name>A0A1L9UFH6_ASPBC</name>
<dbReference type="RefSeq" id="XP_067477652.1">
    <property type="nucleotide sequence ID" value="XM_067622886.1"/>
</dbReference>
<dbReference type="EMBL" id="KV878686">
    <property type="protein sequence ID" value="OJJ70404.1"/>
    <property type="molecule type" value="Genomic_DNA"/>
</dbReference>
<evidence type="ECO:0000313" key="2">
    <source>
        <dbReference type="EMBL" id="OJJ70404.1"/>
    </source>
</evidence>
<evidence type="ECO:0000313" key="3">
    <source>
        <dbReference type="Proteomes" id="UP000184499"/>
    </source>
</evidence>
<proteinExistence type="predicted"/>
<organism evidence="2 3">
    <name type="scientific">Aspergillus brasiliensis (strain CBS 101740 / IMI 381727 / IBT 21946)</name>
    <dbReference type="NCBI Taxonomy" id="767769"/>
    <lineage>
        <taxon>Eukaryota</taxon>
        <taxon>Fungi</taxon>
        <taxon>Dikarya</taxon>
        <taxon>Ascomycota</taxon>
        <taxon>Pezizomycotina</taxon>
        <taxon>Eurotiomycetes</taxon>
        <taxon>Eurotiomycetidae</taxon>
        <taxon>Eurotiales</taxon>
        <taxon>Aspergillaceae</taxon>
        <taxon>Aspergillus</taxon>
        <taxon>Aspergillus subgen. Circumdati</taxon>
    </lineage>
</organism>